<dbReference type="PANTHER" id="PTHR15258">
    <property type="entry name" value="FGF BINDING PROTEIN-RELATED"/>
    <property type="match status" value="1"/>
</dbReference>
<reference evidence="9" key="2">
    <citation type="submission" date="2025-08" db="UniProtKB">
        <authorList>
            <consortium name="Ensembl"/>
        </authorList>
    </citation>
    <scope>IDENTIFICATION</scope>
</reference>
<keyword evidence="4 8" id="KW-0732">Signal</keyword>
<reference evidence="9" key="1">
    <citation type="submission" date="2019-06" db="EMBL/GenBank/DDBJ databases">
        <authorList>
            <consortium name="Wellcome Sanger Institute Data Sharing"/>
        </authorList>
    </citation>
    <scope>NUCLEOTIDE SEQUENCE [LARGE SCALE GENOMIC DNA]</scope>
</reference>
<dbReference type="AlphaFoldDB" id="A0A672GRR4"/>
<protein>
    <submittedName>
        <fullName evidence="9">Fibroblast growth factor binding protein 1b</fullName>
    </submittedName>
</protein>
<organism evidence="9 10">
    <name type="scientific">Salarias fasciatus</name>
    <name type="common">Jewelled blenny</name>
    <name type="synonym">Blennius fasciatus</name>
    <dbReference type="NCBI Taxonomy" id="181472"/>
    <lineage>
        <taxon>Eukaryota</taxon>
        <taxon>Metazoa</taxon>
        <taxon>Chordata</taxon>
        <taxon>Craniata</taxon>
        <taxon>Vertebrata</taxon>
        <taxon>Euteleostomi</taxon>
        <taxon>Actinopterygii</taxon>
        <taxon>Neopterygii</taxon>
        <taxon>Teleostei</taxon>
        <taxon>Neoteleostei</taxon>
        <taxon>Acanthomorphata</taxon>
        <taxon>Ovalentaria</taxon>
        <taxon>Blenniimorphae</taxon>
        <taxon>Blenniiformes</taxon>
        <taxon>Blennioidei</taxon>
        <taxon>Blenniidae</taxon>
        <taxon>Salariinae</taxon>
        <taxon>Salarias</taxon>
    </lineage>
</organism>
<sequence length="241" mass="26794">MRFICGRFYCFSLSCSVLRSLLAAGIQFGHVRSRRNRNKKNKTGAFPSATVQYKNASSSPGRLPNGVVGKGKFTNNKMLCLWHAVDVSNATRIEIGCDPGAFNKSGLFALQCSYVGKPQKCSMYKSNPEAFWKRVARRLKKIQVKLCKDERAQVQAASCGRSQRDAHFKLDPKSTRIFGPPSGSHIPQPRPTRFPAPVPTLARPTNCTSREERLKTAEEYCSSDWASVCSFFLSLLQSDGC</sequence>
<feature type="chain" id="PRO_5025340555" evidence="8">
    <location>
        <begin position="24"/>
        <end position="241"/>
    </location>
</feature>
<evidence type="ECO:0000256" key="2">
    <source>
        <dbReference type="ARBA" id="ARBA00008326"/>
    </source>
</evidence>
<accession>A0A672GRR4</accession>
<dbReference type="Pfam" id="PF06473">
    <property type="entry name" value="FGF-BP1"/>
    <property type="match status" value="1"/>
</dbReference>
<evidence type="ECO:0000313" key="10">
    <source>
        <dbReference type="Proteomes" id="UP000472267"/>
    </source>
</evidence>
<keyword evidence="5" id="KW-1015">Disulfide bond</keyword>
<evidence type="ECO:0000256" key="6">
    <source>
        <dbReference type="ARBA" id="ARBA00023183"/>
    </source>
</evidence>
<keyword evidence="6" id="KW-0340">Growth factor binding</keyword>
<dbReference type="PANTHER" id="PTHR15258:SF2">
    <property type="entry name" value="FIBROBLAST GROWTH FACTOR-BINDING PROTEIN 1"/>
    <property type="match status" value="1"/>
</dbReference>
<evidence type="ECO:0000256" key="5">
    <source>
        <dbReference type="ARBA" id="ARBA00023157"/>
    </source>
</evidence>
<evidence type="ECO:0000313" key="9">
    <source>
        <dbReference type="Ensembl" id="ENSSFAP00005021463.1"/>
    </source>
</evidence>
<evidence type="ECO:0000256" key="1">
    <source>
        <dbReference type="ARBA" id="ARBA00004613"/>
    </source>
</evidence>
<keyword evidence="3" id="KW-0964">Secreted</keyword>
<feature type="region of interest" description="Disordered" evidence="7">
    <location>
        <begin position="179"/>
        <end position="202"/>
    </location>
</feature>
<evidence type="ECO:0000256" key="4">
    <source>
        <dbReference type="ARBA" id="ARBA00022729"/>
    </source>
</evidence>
<feature type="signal peptide" evidence="8">
    <location>
        <begin position="1"/>
        <end position="23"/>
    </location>
</feature>
<dbReference type="Proteomes" id="UP000472267">
    <property type="component" value="Chromosome 6"/>
</dbReference>
<dbReference type="GO" id="GO:0007267">
    <property type="term" value="P:cell-cell signaling"/>
    <property type="evidence" value="ECO:0007669"/>
    <property type="project" value="TreeGrafter"/>
</dbReference>
<name>A0A672GRR4_SALFA</name>
<dbReference type="Ensembl" id="ENSSFAT00005022376.1">
    <property type="protein sequence ID" value="ENSSFAP00005021463.1"/>
    <property type="gene ID" value="ENSSFAG00005011209.1"/>
</dbReference>
<keyword evidence="10" id="KW-1185">Reference proteome</keyword>
<proteinExistence type="inferred from homology"/>
<dbReference type="GO" id="GO:0019838">
    <property type="term" value="F:growth factor binding"/>
    <property type="evidence" value="ECO:0007669"/>
    <property type="project" value="UniProtKB-KW"/>
</dbReference>
<evidence type="ECO:0000256" key="7">
    <source>
        <dbReference type="SAM" id="MobiDB-lite"/>
    </source>
</evidence>
<dbReference type="GO" id="GO:0005576">
    <property type="term" value="C:extracellular region"/>
    <property type="evidence" value="ECO:0007669"/>
    <property type="project" value="UniProtKB-SubCell"/>
</dbReference>
<dbReference type="InParanoid" id="A0A672GRR4"/>
<feature type="compositionally biased region" description="Pro residues" evidence="7">
    <location>
        <begin position="188"/>
        <end position="198"/>
    </location>
</feature>
<dbReference type="OMA" id="RLSVKCE"/>
<reference evidence="9" key="3">
    <citation type="submission" date="2025-09" db="UniProtKB">
        <authorList>
            <consortium name="Ensembl"/>
        </authorList>
    </citation>
    <scope>IDENTIFICATION</scope>
</reference>
<comment type="similarity">
    <text evidence="2">Belongs to the fibroblast growth factor-binding protein family.</text>
</comment>
<evidence type="ECO:0000256" key="3">
    <source>
        <dbReference type="ARBA" id="ARBA00022525"/>
    </source>
</evidence>
<evidence type="ECO:0000256" key="8">
    <source>
        <dbReference type="SAM" id="SignalP"/>
    </source>
</evidence>
<dbReference type="InterPro" id="IPR010510">
    <property type="entry name" value="FGF1-bd"/>
</dbReference>
<comment type="subcellular location">
    <subcellularLocation>
        <location evidence="1">Secreted</location>
    </subcellularLocation>
</comment>